<dbReference type="PANTHER" id="PTHR45745:SF1">
    <property type="entry name" value="PHOSPHOGLUCOMUTASE 2B-RELATED"/>
    <property type="match status" value="1"/>
</dbReference>
<evidence type="ECO:0000313" key="12">
    <source>
        <dbReference type="Proteomes" id="UP001319827"/>
    </source>
</evidence>
<evidence type="ECO:0000259" key="10">
    <source>
        <dbReference type="Pfam" id="PF02880"/>
    </source>
</evidence>
<dbReference type="InterPro" id="IPR005845">
    <property type="entry name" value="A-D-PHexomutase_a/b/a-II"/>
</dbReference>
<keyword evidence="3" id="KW-0597">Phosphoprotein</keyword>
<sequence length="473" mass="51284">MHSIKFGTSGWRGIFCDDFTLENVRVVSQAIADYLRESGEHERGVVVGYDTRFMGRYFARETVRVLAAAGIKSYLCNRDTPSPVIAHEILRRKACGGINFTASHNPYDYNGLKFSLASGGPALPEITHDLEGRANAMLGEVCFKEMPMDQAYAAGLVEDIDPRPHYLEGLGKLVDFQAIAASGMTVAVNALHGAGRDYLDAVLADAGVKVVSVNNHPDPYFGGAAPEPCASRLGDFIELVKSSPEMALGLATDGDADRYGIIDADGTFIEPNDILPLLLDYLIRVKGQAGDVVRSVATSHFVDAVARHHGRRVYETPVGFKHIGPYVSAKQVLLGGEESAGLTIRGHVPDKDGILACLLVAEMVAVQGRTLKEQLVDLGRRVGEVYHRRDNIRLCAEVESGYAAKLATPPTQVEGRRVVGTVAIDGVKFLLEDGSWVLFRRSVTEPLVRVYCESTSPAGAERLVKWANGFLTE</sequence>
<dbReference type="Pfam" id="PF02878">
    <property type="entry name" value="PGM_PMM_I"/>
    <property type="match status" value="1"/>
</dbReference>
<comment type="cofactor">
    <cofactor evidence="1">
        <name>Mg(2+)</name>
        <dbReference type="ChEBI" id="CHEBI:18420"/>
    </cofactor>
</comment>
<dbReference type="Pfam" id="PF02879">
    <property type="entry name" value="PGM_PMM_II"/>
    <property type="match status" value="1"/>
</dbReference>
<evidence type="ECO:0000313" key="11">
    <source>
        <dbReference type="EMBL" id="BCR05145.1"/>
    </source>
</evidence>
<dbReference type="Pfam" id="PF00408">
    <property type="entry name" value="PGM_PMM_IV"/>
    <property type="match status" value="1"/>
</dbReference>
<dbReference type="InterPro" id="IPR005846">
    <property type="entry name" value="A-D-PHexomutase_a/b/a-III"/>
</dbReference>
<organism evidence="11 12">
    <name type="scientific">Desulfuromonas versatilis</name>
    <dbReference type="NCBI Taxonomy" id="2802975"/>
    <lineage>
        <taxon>Bacteria</taxon>
        <taxon>Pseudomonadati</taxon>
        <taxon>Thermodesulfobacteriota</taxon>
        <taxon>Desulfuromonadia</taxon>
        <taxon>Desulfuromonadales</taxon>
        <taxon>Desulfuromonadaceae</taxon>
        <taxon>Desulfuromonas</taxon>
    </lineage>
</organism>
<keyword evidence="4" id="KW-0479">Metal-binding</keyword>
<keyword evidence="5" id="KW-0460">Magnesium</keyword>
<dbReference type="SUPFAM" id="SSF55957">
    <property type="entry name" value="Phosphoglucomutase, C-terminal domain"/>
    <property type="match status" value="1"/>
</dbReference>
<evidence type="ECO:0000259" key="9">
    <source>
        <dbReference type="Pfam" id="PF02879"/>
    </source>
</evidence>
<evidence type="ECO:0000259" key="7">
    <source>
        <dbReference type="Pfam" id="PF00408"/>
    </source>
</evidence>
<keyword evidence="12" id="KW-1185">Reference proteome</keyword>
<dbReference type="InterPro" id="IPR005844">
    <property type="entry name" value="A-D-PHexomutase_a/b/a-I"/>
</dbReference>
<dbReference type="Pfam" id="PF02880">
    <property type="entry name" value="PGM_PMM_III"/>
    <property type="match status" value="1"/>
</dbReference>
<dbReference type="InterPro" id="IPR005843">
    <property type="entry name" value="A-D-PHexomutase_C"/>
</dbReference>
<dbReference type="EMBL" id="AP024355">
    <property type="protein sequence ID" value="BCR05145.1"/>
    <property type="molecule type" value="Genomic_DNA"/>
</dbReference>
<dbReference type="SUPFAM" id="SSF53738">
    <property type="entry name" value="Phosphoglucomutase, first 3 domains"/>
    <property type="match status" value="2"/>
</dbReference>
<gene>
    <name evidence="11" type="ORF">DESUT3_22140</name>
</gene>
<dbReference type="RefSeq" id="WP_221248569.1">
    <property type="nucleotide sequence ID" value="NZ_AP024355.1"/>
</dbReference>
<dbReference type="CDD" id="cd05800">
    <property type="entry name" value="PGM_like2"/>
    <property type="match status" value="1"/>
</dbReference>
<evidence type="ECO:0000256" key="2">
    <source>
        <dbReference type="ARBA" id="ARBA00010231"/>
    </source>
</evidence>
<evidence type="ECO:0000256" key="5">
    <source>
        <dbReference type="ARBA" id="ARBA00022842"/>
    </source>
</evidence>
<dbReference type="Proteomes" id="UP001319827">
    <property type="component" value="Chromosome"/>
</dbReference>
<comment type="similarity">
    <text evidence="2">Belongs to the phosphohexose mutase family.</text>
</comment>
<evidence type="ECO:0000256" key="1">
    <source>
        <dbReference type="ARBA" id="ARBA00001946"/>
    </source>
</evidence>
<dbReference type="Gene3D" id="3.40.120.10">
    <property type="entry name" value="Alpha-D-Glucose-1,6-Bisphosphate, subunit A, domain 3"/>
    <property type="match status" value="3"/>
</dbReference>
<dbReference type="Gene3D" id="3.30.310.50">
    <property type="entry name" value="Alpha-D-phosphohexomutase, C-terminal domain"/>
    <property type="match status" value="1"/>
</dbReference>
<keyword evidence="6" id="KW-0413">Isomerase</keyword>
<feature type="domain" description="Alpha-D-phosphohexomutase C-terminal" evidence="7">
    <location>
        <begin position="410"/>
        <end position="464"/>
    </location>
</feature>
<accession>A0ABM8HT45</accession>
<name>A0ABM8HT45_9BACT</name>
<reference evidence="11 12" key="2">
    <citation type="journal article" date="2021" name="Int. J. Syst. Evol. Microbiol.">
        <title>Isolation and Polyphasic Characterization of Desulfuromonas versatilis sp. Nov., an Electrogenic Bacteria Capable of Versatile Metabolism Isolated from a Graphene Oxide-Reducing Enrichment Culture.</title>
        <authorList>
            <person name="Xie L."/>
            <person name="Yoshida N."/>
            <person name="Ishii S."/>
            <person name="Meng L."/>
        </authorList>
    </citation>
    <scope>NUCLEOTIDE SEQUENCE [LARGE SCALE GENOMIC DNA]</scope>
    <source>
        <strain evidence="11 12">NIT-T3</strain>
    </source>
</reference>
<feature type="domain" description="Alpha-D-phosphohexomutase alpha/beta/alpha" evidence="9">
    <location>
        <begin position="166"/>
        <end position="266"/>
    </location>
</feature>
<dbReference type="PRINTS" id="PR00509">
    <property type="entry name" value="PGMPMM"/>
</dbReference>
<evidence type="ECO:0000256" key="4">
    <source>
        <dbReference type="ARBA" id="ARBA00022723"/>
    </source>
</evidence>
<evidence type="ECO:0000256" key="6">
    <source>
        <dbReference type="ARBA" id="ARBA00023235"/>
    </source>
</evidence>
<reference evidence="11 12" key="1">
    <citation type="journal article" date="2016" name="C (Basel)">
        <title>Selective Growth of and Electricity Production by Marine Exoelectrogenic Bacteria in Self-Aggregated Hydrogel of Microbially Reduced Graphene Oxide.</title>
        <authorList>
            <person name="Yoshida N."/>
            <person name="Goto Y."/>
            <person name="Miyata Y."/>
        </authorList>
    </citation>
    <scope>NUCLEOTIDE SEQUENCE [LARGE SCALE GENOMIC DNA]</scope>
    <source>
        <strain evidence="11 12">NIT-T3</strain>
    </source>
</reference>
<dbReference type="InterPro" id="IPR016055">
    <property type="entry name" value="A-D-PHexomutase_a/b/a-I/II/III"/>
</dbReference>
<protein>
    <submittedName>
        <fullName evidence="11">Phosphoglucomutase</fullName>
    </submittedName>
</protein>
<dbReference type="InterPro" id="IPR005841">
    <property type="entry name" value="Alpha-D-phosphohexomutase_SF"/>
</dbReference>
<evidence type="ECO:0000256" key="3">
    <source>
        <dbReference type="ARBA" id="ARBA00022553"/>
    </source>
</evidence>
<feature type="domain" description="Alpha-D-phosphohexomutase alpha/beta/alpha" evidence="8">
    <location>
        <begin position="4"/>
        <end position="135"/>
    </location>
</feature>
<feature type="domain" description="Alpha-D-phosphohexomutase alpha/beta/alpha" evidence="10">
    <location>
        <begin position="271"/>
        <end position="375"/>
    </location>
</feature>
<dbReference type="PANTHER" id="PTHR45745">
    <property type="entry name" value="PHOSPHOMANNOMUTASE 45A"/>
    <property type="match status" value="1"/>
</dbReference>
<proteinExistence type="inferred from homology"/>
<evidence type="ECO:0000259" key="8">
    <source>
        <dbReference type="Pfam" id="PF02878"/>
    </source>
</evidence>
<dbReference type="InterPro" id="IPR036900">
    <property type="entry name" value="A-D-PHexomutase_C_sf"/>
</dbReference>